<keyword evidence="2" id="KW-1185">Reference proteome</keyword>
<sequence>MSGRTECGKLSVTIAHRDIFTPTPALSRNPSIPILHTSRRLTVTLPQRNFFLQLRQCRGLPGERARTFAILLGVVCFLSLGKSLGHCQRNAVPFARKLSPDNRRRSCASYDCNALLL</sequence>
<dbReference type="Proteomes" id="UP001497644">
    <property type="component" value="Chromosome 6"/>
</dbReference>
<gene>
    <name evidence="1" type="ORF">LPLAT_LOCUS11510</name>
</gene>
<evidence type="ECO:0000313" key="2">
    <source>
        <dbReference type="Proteomes" id="UP001497644"/>
    </source>
</evidence>
<dbReference type="AlphaFoldDB" id="A0AAV2P3D6"/>
<dbReference type="EMBL" id="OZ034829">
    <property type="protein sequence ID" value="CAL1686149.1"/>
    <property type="molecule type" value="Genomic_DNA"/>
</dbReference>
<protein>
    <submittedName>
        <fullName evidence="1">Uncharacterized protein</fullName>
    </submittedName>
</protein>
<organism evidence="1 2">
    <name type="scientific">Lasius platythorax</name>
    <dbReference type="NCBI Taxonomy" id="488582"/>
    <lineage>
        <taxon>Eukaryota</taxon>
        <taxon>Metazoa</taxon>
        <taxon>Ecdysozoa</taxon>
        <taxon>Arthropoda</taxon>
        <taxon>Hexapoda</taxon>
        <taxon>Insecta</taxon>
        <taxon>Pterygota</taxon>
        <taxon>Neoptera</taxon>
        <taxon>Endopterygota</taxon>
        <taxon>Hymenoptera</taxon>
        <taxon>Apocrita</taxon>
        <taxon>Aculeata</taxon>
        <taxon>Formicoidea</taxon>
        <taxon>Formicidae</taxon>
        <taxon>Formicinae</taxon>
        <taxon>Lasius</taxon>
        <taxon>Lasius</taxon>
    </lineage>
</organism>
<evidence type="ECO:0000313" key="1">
    <source>
        <dbReference type="EMBL" id="CAL1686149.1"/>
    </source>
</evidence>
<reference evidence="1" key="1">
    <citation type="submission" date="2024-04" db="EMBL/GenBank/DDBJ databases">
        <authorList>
            <consortium name="Molecular Ecology Group"/>
        </authorList>
    </citation>
    <scope>NUCLEOTIDE SEQUENCE</scope>
</reference>
<accession>A0AAV2P3D6</accession>
<name>A0AAV2P3D6_9HYME</name>
<proteinExistence type="predicted"/>